<accession>A0A8K0CZI9</accession>
<feature type="region of interest" description="Disordered" evidence="1">
    <location>
        <begin position="54"/>
        <end position="121"/>
    </location>
</feature>
<dbReference type="PANTHER" id="PTHR47055:SF2">
    <property type="entry name" value="PIGGYBAC TRANSPOSABLE ELEMENT-DERIVED PROTEIN 2-RELATED"/>
    <property type="match status" value="1"/>
</dbReference>
<dbReference type="InterPro" id="IPR029526">
    <property type="entry name" value="PGBD"/>
</dbReference>
<evidence type="ECO:0000259" key="2">
    <source>
        <dbReference type="Pfam" id="PF13843"/>
    </source>
</evidence>
<dbReference type="InterPro" id="IPR052638">
    <property type="entry name" value="PiggyBac_TE-derived"/>
</dbReference>
<gene>
    <name evidence="3" type="ORF">ILUMI_12456</name>
</gene>
<protein>
    <recommendedName>
        <fullName evidence="2">PiggyBac transposable element-derived protein domain-containing protein</fullName>
    </recommendedName>
</protein>
<dbReference type="OrthoDB" id="6142374at2759"/>
<feature type="non-terminal residue" evidence="3">
    <location>
        <position position="1"/>
    </location>
</feature>
<proteinExistence type="predicted"/>
<evidence type="ECO:0000256" key="1">
    <source>
        <dbReference type="SAM" id="MobiDB-lite"/>
    </source>
</evidence>
<dbReference type="GO" id="GO:0043565">
    <property type="term" value="F:sequence-specific DNA binding"/>
    <property type="evidence" value="ECO:0007669"/>
    <property type="project" value="TreeGrafter"/>
</dbReference>
<evidence type="ECO:0000313" key="3">
    <source>
        <dbReference type="EMBL" id="KAF2893718.1"/>
    </source>
</evidence>
<reference evidence="3" key="1">
    <citation type="submission" date="2019-08" db="EMBL/GenBank/DDBJ databases">
        <title>The genome of the North American firefly Photinus pyralis.</title>
        <authorList>
            <consortium name="Photinus pyralis genome working group"/>
            <person name="Fallon T.R."/>
            <person name="Sander Lower S.E."/>
            <person name="Weng J.-K."/>
        </authorList>
    </citation>
    <scope>NUCLEOTIDE SEQUENCE</scope>
    <source>
        <strain evidence="3">TRF0915ILg1</strain>
        <tissue evidence="3">Whole body</tissue>
    </source>
</reference>
<name>A0A8K0CZI9_IGNLU</name>
<evidence type="ECO:0000313" key="4">
    <source>
        <dbReference type="Proteomes" id="UP000801492"/>
    </source>
</evidence>
<sequence length="563" mass="64836">MISRIYFRTPTKRQVNSTSKKGPWWRQPLSTADLLKLLEENENVVPDCIYITPPDNQGWESNEDSGDEDCNDPNRLNSRQLQADAETNLVDDVDEINKDENEENKENKDKQEESKKMKNSKLIKKRHWTKGDLQKNPVSQTNVKRLPPIILSKDSEPLEFLELFLSSDVLGTLVKNTVMYAASKNNKLEVGNEKMLVFISILYISGYVPVPRRRMFWEGRPDSKNGLVSNSMRRNRFEDTFRYIHATDNNNLHKNDKMAKLRPLIEKVNELFVRYTPVSEDMSVDESMIPYFGRNGCKQFIRGKPIRFGYKAWVLAQPFGYCVNFDIYQGRTANRDNSIGLGESVVMKFAVLLKSKFPNINFSLFFDNFFTSANLITKLEKINFSGTGTVRDNRIAKCPVEDSAIMKKKPSGTFDSFVDRENNIVCIKWRDNSVVTLLSNKYGIAPVRKAARYSVKEKSKIEIPQPNDRFSWEIMVYTYSFLDFRCLYEQSRHLGKQMDNLEFSRVAAISVLQKYGKPPLATGPCTNFVSPTSRRQGQHLPITGQLRLRCVVCKNTTTKSCNK</sequence>
<feature type="domain" description="PiggyBac transposable element-derived protein" evidence="2">
    <location>
        <begin position="157"/>
        <end position="467"/>
    </location>
</feature>
<keyword evidence="4" id="KW-1185">Reference proteome</keyword>
<dbReference type="EMBL" id="VTPC01007711">
    <property type="protein sequence ID" value="KAF2893718.1"/>
    <property type="molecule type" value="Genomic_DNA"/>
</dbReference>
<dbReference type="Pfam" id="PF13843">
    <property type="entry name" value="DDE_Tnp_1_7"/>
    <property type="match status" value="1"/>
</dbReference>
<comment type="caution">
    <text evidence="3">The sequence shown here is derived from an EMBL/GenBank/DDBJ whole genome shotgun (WGS) entry which is preliminary data.</text>
</comment>
<feature type="compositionally biased region" description="Basic and acidic residues" evidence="1">
    <location>
        <begin position="95"/>
        <end position="116"/>
    </location>
</feature>
<feature type="compositionally biased region" description="Acidic residues" evidence="1">
    <location>
        <begin position="61"/>
        <end position="71"/>
    </location>
</feature>
<dbReference type="PANTHER" id="PTHR47055">
    <property type="entry name" value="DDE_TNP_1_7 DOMAIN-CONTAINING PROTEIN"/>
    <property type="match status" value="1"/>
</dbReference>
<dbReference type="Proteomes" id="UP000801492">
    <property type="component" value="Unassembled WGS sequence"/>
</dbReference>
<dbReference type="AlphaFoldDB" id="A0A8K0CZI9"/>
<organism evidence="3 4">
    <name type="scientific">Ignelater luminosus</name>
    <name type="common">Cucubano</name>
    <name type="synonym">Pyrophorus luminosus</name>
    <dbReference type="NCBI Taxonomy" id="2038154"/>
    <lineage>
        <taxon>Eukaryota</taxon>
        <taxon>Metazoa</taxon>
        <taxon>Ecdysozoa</taxon>
        <taxon>Arthropoda</taxon>
        <taxon>Hexapoda</taxon>
        <taxon>Insecta</taxon>
        <taxon>Pterygota</taxon>
        <taxon>Neoptera</taxon>
        <taxon>Endopterygota</taxon>
        <taxon>Coleoptera</taxon>
        <taxon>Polyphaga</taxon>
        <taxon>Elateriformia</taxon>
        <taxon>Elateroidea</taxon>
        <taxon>Elateridae</taxon>
        <taxon>Agrypninae</taxon>
        <taxon>Pyrophorini</taxon>
        <taxon>Ignelater</taxon>
    </lineage>
</organism>